<dbReference type="OrthoDB" id="7632164at2"/>
<comment type="caution">
    <text evidence="2">The sequence shown here is derived from an EMBL/GenBank/DDBJ whole genome shotgun (WGS) entry which is preliminary data.</text>
</comment>
<dbReference type="AlphaFoldDB" id="A0A023D321"/>
<sequence length="170" mass="18346">MMTQKRFRTLAECYGADLSRWPAADREPAETLLARSSEARAVLRDQREVDAVIARAFDAQEAELQARSADEDTHAALMRLRAGVAGRIAEYNGKKRPSRAWWRVVPRGMTGHPAWETTADGLVAVRRAGLVLGCAFVVTSGLWLGWVQSSGGAGDVLNTLLVIPVSGGGS</sequence>
<dbReference type="EMBL" id="BAND01000015">
    <property type="protein sequence ID" value="GAJ28176.1"/>
    <property type="molecule type" value="Genomic_DNA"/>
</dbReference>
<evidence type="ECO:0000256" key="1">
    <source>
        <dbReference type="SAM" id="Phobius"/>
    </source>
</evidence>
<dbReference type="Proteomes" id="UP000019760">
    <property type="component" value="Unassembled WGS sequence"/>
</dbReference>
<keyword evidence="1" id="KW-0812">Transmembrane</keyword>
<evidence type="ECO:0000313" key="3">
    <source>
        <dbReference type="Proteomes" id="UP000019760"/>
    </source>
</evidence>
<evidence type="ECO:0000313" key="2">
    <source>
        <dbReference type="EMBL" id="GAJ28176.1"/>
    </source>
</evidence>
<gene>
    <name evidence="2" type="ORF">Amme_015_043</name>
</gene>
<protein>
    <submittedName>
        <fullName evidence="2">Uncharacterized protein</fullName>
    </submittedName>
</protein>
<feature type="transmembrane region" description="Helical" evidence="1">
    <location>
        <begin position="128"/>
        <end position="146"/>
    </location>
</feature>
<name>A0A023D321_ACIMT</name>
<keyword evidence="3" id="KW-1185">Reference proteome</keyword>
<reference evidence="2 3" key="2">
    <citation type="journal article" date="2014" name="FEMS Microbiol. Lett.">
        <title>Draft genomic DNA sequence of the facultatively methylotrophic bacterium Acidomonas methanolica type strain MB58.</title>
        <authorList>
            <person name="Higashiura N."/>
            <person name="Hadano H."/>
            <person name="Hirakawa H."/>
            <person name="Matsutani M."/>
            <person name="Takabe S."/>
            <person name="Matsushita K."/>
            <person name="Azuma Y."/>
        </authorList>
    </citation>
    <scope>NUCLEOTIDE SEQUENCE [LARGE SCALE GENOMIC DNA]</scope>
    <source>
        <strain evidence="2 3">MB58</strain>
    </source>
</reference>
<accession>A0A023D321</accession>
<reference evidence="3" key="1">
    <citation type="journal article" date="2014" name="FEMS Microbiol. Lett.">
        <title>Draft Genomic DNA Sequence of the Facultatively Methylotrophic Bacterium Acidomonas methanolica type strain MB58.</title>
        <authorList>
            <person name="Higashiura N."/>
            <person name="Hadano H."/>
            <person name="Hirakawa H."/>
            <person name="Matsutani M."/>
            <person name="Takabe S."/>
            <person name="Matsushita K."/>
            <person name="Azuma Y."/>
        </authorList>
    </citation>
    <scope>NUCLEOTIDE SEQUENCE [LARGE SCALE GENOMIC DNA]</scope>
    <source>
        <strain evidence="3">MB58</strain>
    </source>
</reference>
<keyword evidence="1" id="KW-1133">Transmembrane helix</keyword>
<proteinExistence type="predicted"/>
<keyword evidence="1" id="KW-0472">Membrane</keyword>
<dbReference type="RefSeq" id="WP_042056527.1">
    <property type="nucleotide sequence ID" value="NZ_BAND01000015.1"/>
</dbReference>
<organism evidence="2 3">
    <name type="scientific">Acidomonas methanolica NBRC 104435</name>
    <dbReference type="NCBI Taxonomy" id="1231351"/>
    <lineage>
        <taxon>Bacteria</taxon>
        <taxon>Pseudomonadati</taxon>
        <taxon>Pseudomonadota</taxon>
        <taxon>Alphaproteobacteria</taxon>
        <taxon>Acetobacterales</taxon>
        <taxon>Acetobacteraceae</taxon>
        <taxon>Acidomonas</taxon>
    </lineage>
</organism>